<reference evidence="1" key="1">
    <citation type="submission" date="2020-05" db="EMBL/GenBank/DDBJ databases">
        <authorList>
            <person name="Chiriac C."/>
            <person name="Salcher M."/>
            <person name="Ghai R."/>
            <person name="Kavagutti S V."/>
        </authorList>
    </citation>
    <scope>NUCLEOTIDE SEQUENCE</scope>
</reference>
<accession>A0A6J7WPG9</accession>
<dbReference type="EMBL" id="LR798260">
    <property type="protein sequence ID" value="CAB5218602.1"/>
    <property type="molecule type" value="Genomic_DNA"/>
</dbReference>
<organism evidence="1">
    <name type="scientific">uncultured Caudovirales phage</name>
    <dbReference type="NCBI Taxonomy" id="2100421"/>
    <lineage>
        <taxon>Viruses</taxon>
        <taxon>Duplodnaviria</taxon>
        <taxon>Heunggongvirae</taxon>
        <taxon>Uroviricota</taxon>
        <taxon>Caudoviricetes</taxon>
        <taxon>Peduoviridae</taxon>
        <taxon>Maltschvirus</taxon>
        <taxon>Maltschvirus maltsch</taxon>
    </lineage>
</organism>
<proteinExistence type="predicted"/>
<evidence type="ECO:0000313" key="1">
    <source>
        <dbReference type="EMBL" id="CAB5218602.1"/>
    </source>
</evidence>
<name>A0A6J7WPG9_9CAUD</name>
<protein>
    <recommendedName>
        <fullName evidence="2">Phage major tail protein TP901-1</fullName>
    </recommendedName>
</protein>
<gene>
    <name evidence="1" type="ORF">UFOVP219_38</name>
</gene>
<sequence>MAIFVATDYSVSINGSTALASYLTQVELKASANDITTTSFGSTWVTRVAGLKEGSLTLNFNQDYAASTVDATLFPLLGTQATVVLKPTSTATGANNPAYTAICLVTDYTPISGQIGDLATFSLTWPTSGVVSRATA</sequence>
<evidence type="ECO:0008006" key="2">
    <source>
        <dbReference type="Google" id="ProtNLM"/>
    </source>
</evidence>